<dbReference type="EMBL" id="QQNB01000003">
    <property type="protein sequence ID" value="RDE05032.1"/>
    <property type="molecule type" value="Genomic_DNA"/>
</dbReference>
<reference evidence="2 3" key="1">
    <citation type="submission" date="2018-07" db="EMBL/GenBank/DDBJ databases">
        <title>a novel species of Sphingomonas isolated from the rhizosphere soil of Araceae plant.</title>
        <authorList>
            <person name="Zhiyong W."/>
            <person name="Qinglan Z."/>
            <person name="Zhiwei F."/>
            <person name="Ding X."/>
            <person name="Gejiao W."/>
            <person name="Shixue Z."/>
        </authorList>
    </citation>
    <scope>NUCLEOTIDE SEQUENCE [LARGE SCALE GENOMIC DNA]</scope>
    <source>
        <strain evidence="2 3">WZY 27</strain>
    </source>
</reference>
<feature type="transmembrane region" description="Helical" evidence="1">
    <location>
        <begin position="126"/>
        <end position="142"/>
    </location>
</feature>
<protein>
    <submittedName>
        <fullName evidence="2">Uncharacterized protein</fullName>
    </submittedName>
</protein>
<organism evidence="2 3">
    <name type="scientific">Sphingomonas aracearum</name>
    <dbReference type="NCBI Taxonomy" id="2283317"/>
    <lineage>
        <taxon>Bacteria</taxon>
        <taxon>Pseudomonadati</taxon>
        <taxon>Pseudomonadota</taxon>
        <taxon>Alphaproteobacteria</taxon>
        <taxon>Sphingomonadales</taxon>
        <taxon>Sphingomonadaceae</taxon>
        <taxon>Sphingomonas</taxon>
    </lineage>
</organism>
<dbReference type="OrthoDB" id="648493at2"/>
<feature type="transmembrane region" description="Helical" evidence="1">
    <location>
        <begin position="93"/>
        <end position="114"/>
    </location>
</feature>
<feature type="transmembrane region" description="Helical" evidence="1">
    <location>
        <begin position="182"/>
        <end position="201"/>
    </location>
</feature>
<accession>A0A369VVD9</accession>
<evidence type="ECO:0000256" key="1">
    <source>
        <dbReference type="SAM" id="Phobius"/>
    </source>
</evidence>
<dbReference type="AlphaFoldDB" id="A0A369VVD9"/>
<dbReference type="Proteomes" id="UP000253918">
    <property type="component" value="Unassembled WGS sequence"/>
</dbReference>
<proteinExistence type="predicted"/>
<evidence type="ECO:0000313" key="2">
    <source>
        <dbReference type="EMBL" id="RDE05032.1"/>
    </source>
</evidence>
<name>A0A369VVD9_9SPHN</name>
<evidence type="ECO:0000313" key="3">
    <source>
        <dbReference type="Proteomes" id="UP000253918"/>
    </source>
</evidence>
<keyword evidence="1" id="KW-0812">Transmembrane</keyword>
<comment type="caution">
    <text evidence="2">The sequence shown here is derived from an EMBL/GenBank/DDBJ whole genome shotgun (WGS) entry which is preliminary data.</text>
</comment>
<gene>
    <name evidence="2" type="ORF">DVW87_14485</name>
</gene>
<feature type="transmembrane region" description="Helical" evidence="1">
    <location>
        <begin position="26"/>
        <end position="46"/>
    </location>
</feature>
<keyword evidence="1" id="KW-1133">Transmembrane helix</keyword>
<keyword evidence="3" id="KW-1185">Reference proteome</keyword>
<feature type="transmembrane region" description="Helical" evidence="1">
    <location>
        <begin position="148"/>
        <end position="170"/>
    </location>
</feature>
<keyword evidence="1" id="KW-0472">Membrane</keyword>
<sequence>MAAVLAIGFGLNFALGRSSFGAPASVHLHALLFVGWTGLYVLQTGLAATGSLALHRRLGWLAVGWLPAMVLAGTYVTVMSVRREAVPFFSTPGYFLIMNPLGVLTFAGLSGAAMVLRRRTQWHRRLMLCGMAVLTGPGWGRFAPVPLLIPHAGLGVIALVLLFPLAGMLWDLRSRGRVHPAWWWGIGTILAMQVLIEIVPATPLGGAIYRAAAAGSPAAGHDRLAYPPFPPGFPIPHP</sequence>
<feature type="transmembrane region" description="Helical" evidence="1">
    <location>
        <begin position="58"/>
        <end position="81"/>
    </location>
</feature>